<evidence type="ECO:0000256" key="2">
    <source>
        <dbReference type="SAM" id="MobiDB-lite"/>
    </source>
</evidence>
<reference evidence="4" key="1">
    <citation type="journal article" date="2023" name="Mol. Phylogenet. Evol.">
        <title>Genome-scale phylogeny and comparative genomics of the fungal order Sordariales.</title>
        <authorList>
            <person name="Hensen N."/>
            <person name="Bonometti L."/>
            <person name="Westerberg I."/>
            <person name="Brannstrom I.O."/>
            <person name="Guillou S."/>
            <person name="Cros-Aarteil S."/>
            <person name="Calhoun S."/>
            <person name="Haridas S."/>
            <person name="Kuo A."/>
            <person name="Mondo S."/>
            <person name="Pangilinan J."/>
            <person name="Riley R."/>
            <person name="LaButti K."/>
            <person name="Andreopoulos B."/>
            <person name="Lipzen A."/>
            <person name="Chen C."/>
            <person name="Yan M."/>
            <person name="Daum C."/>
            <person name="Ng V."/>
            <person name="Clum A."/>
            <person name="Steindorff A."/>
            <person name="Ohm R.A."/>
            <person name="Martin F."/>
            <person name="Silar P."/>
            <person name="Natvig D.O."/>
            <person name="Lalanne C."/>
            <person name="Gautier V."/>
            <person name="Ament-Velasquez S.L."/>
            <person name="Kruys A."/>
            <person name="Hutchinson M.I."/>
            <person name="Powell A.J."/>
            <person name="Barry K."/>
            <person name="Miller A.N."/>
            <person name="Grigoriev I.V."/>
            <person name="Debuchy R."/>
            <person name="Gladieux P."/>
            <person name="Hiltunen Thoren M."/>
            <person name="Johannesson H."/>
        </authorList>
    </citation>
    <scope>NUCLEOTIDE SEQUENCE</scope>
    <source>
        <strain evidence="4">CBS 990.96</strain>
    </source>
</reference>
<name>A0AAN7GVK0_9PEZI</name>
<dbReference type="PROSITE" id="PS50048">
    <property type="entry name" value="ZN2_CY6_FUNGAL_2"/>
    <property type="match status" value="1"/>
</dbReference>
<keyword evidence="5" id="KW-1185">Reference proteome</keyword>
<evidence type="ECO:0000256" key="1">
    <source>
        <dbReference type="ARBA" id="ARBA00023242"/>
    </source>
</evidence>
<dbReference type="GO" id="GO:0008270">
    <property type="term" value="F:zinc ion binding"/>
    <property type="evidence" value="ECO:0007669"/>
    <property type="project" value="InterPro"/>
</dbReference>
<proteinExistence type="predicted"/>
<dbReference type="GO" id="GO:0000981">
    <property type="term" value="F:DNA-binding transcription factor activity, RNA polymerase II-specific"/>
    <property type="evidence" value="ECO:0007669"/>
    <property type="project" value="InterPro"/>
</dbReference>
<accession>A0AAN7GVK0</accession>
<dbReference type="SMART" id="SM00066">
    <property type="entry name" value="GAL4"/>
    <property type="match status" value="1"/>
</dbReference>
<sequence length="178" mass="19615">MSANDPSLLVTYDTAVVSELLKRKRKAREVKACFPCRHRKIRCDGKSPCTSCVERDHASLCQTVGRTSSSRPSPESGRQPLIASRARSNGSIGSPAPSYGSADEEVIRDHALVRLVERMATNNPQPQLPPARDLLARADRLSLSPGTEVDVESIFRQVESIEEQLAVLKAQLLPLRRM</sequence>
<evidence type="ECO:0000313" key="5">
    <source>
        <dbReference type="Proteomes" id="UP001301958"/>
    </source>
</evidence>
<protein>
    <recommendedName>
        <fullName evidence="3">Zn(2)-C6 fungal-type domain-containing protein</fullName>
    </recommendedName>
</protein>
<reference evidence="4" key="2">
    <citation type="submission" date="2023-05" db="EMBL/GenBank/DDBJ databases">
        <authorList>
            <consortium name="Lawrence Berkeley National Laboratory"/>
            <person name="Steindorff A."/>
            <person name="Hensen N."/>
            <person name="Bonometti L."/>
            <person name="Westerberg I."/>
            <person name="Brannstrom I.O."/>
            <person name="Guillou S."/>
            <person name="Cros-Aarteil S."/>
            <person name="Calhoun S."/>
            <person name="Haridas S."/>
            <person name="Kuo A."/>
            <person name="Mondo S."/>
            <person name="Pangilinan J."/>
            <person name="Riley R."/>
            <person name="Labutti K."/>
            <person name="Andreopoulos B."/>
            <person name="Lipzen A."/>
            <person name="Chen C."/>
            <person name="Yanf M."/>
            <person name="Daum C."/>
            <person name="Ng V."/>
            <person name="Clum A."/>
            <person name="Ohm R."/>
            <person name="Martin F."/>
            <person name="Silar P."/>
            <person name="Natvig D."/>
            <person name="Lalanne C."/>
            <person name="Gautier V."/>
            <person name="Ament-Velasquez S.L."/>
            <person name="Kruys A."/>
            <person name="Hutchinson M.I."/>
            <person name="Powell A.J."/>
            <person name="Barry K."/>
            <person name="Miller A.N."/>
            <person name="Grigoriev I.V."/>
            <person name="Debuchy R."/>
            <person name="Gladieux P."/>
            <person name="Thoren M.H."/>
            <person name="Johannesson H."/>
        </authorList>
    </citation>
    <scope>NUCLEOTIDE SEQUENCE</scope>
    <source>
        <strain evidence="4">CBS 990.96</strain>
    </source>
</reference>
<comment type="caution">
    <text evidence="4">The sequence shown here is derived from an EMBL/GenBank/DDBJ whole genome shotgun (WGS) entry which is preliminary data.</text>
</comment>
<evidence type="ECO:0000259" key="3">
    <source>
        <dbReference type="PROSITE" id="PS50048"/>
    </source>
</evidence>
<dbReference type="EMBL" id="MU865414">
    <property type="protein sequence ID" value="KAK4223790.1"/>
    <property type="molecule type" value="Genomic_DNA"/>
</dbReference>
<dbReference type="PROSITE" id="PS00463">
    <property type="entry name" value="ZN2_CY6_FUNGAL_1"/>
    <property type="match status" value="1"/>
</dbReference>
<feature type="region of interest" description="Disordered" evidence="2">
    <location>
        <begin position="63"/>
        <end position="103"/>
    </location>
</feature>
<dbReference type="Gene3D" id="4.10.240.10">
    <property type="entry name" value="Zn(2)-C6 fungal-type DNA-binding domain"/>
    <property type="match status" value="1"/>
</dbReference>
<feature type="domain" description="Zn(2)-C6 fungal-type" evidence="3">
    <location>
        <begin position="32"/>
        <end position="63"/>
    </location>
</feature>
<feature type="compositionally biased region" description="Polar residues" evidence="2">
    <location>
        <begin position="63"/>
        <end position="73"/>
    </location>
</feature>
<dbReference type="GO" id="GO:0016831">
    <property type="term" value="F:carboxy-lyase activity"/>
    <property type="evidence" value="ECO:0007669"/>
    <property type="project" value="TreeGrafter"/>
</dbReference>
<dbReference type="Pfam" id="PF00172">
    <property type="entry name" value="Zn_clus"/>
    <property type="match status" value="1"/>
</dbReference>
<dbReference type="InterPro" id="IPR004507">
    <property type="entry name" value="UbiX-like"/>
</dbReference>
<dbReference type="CDD" id="cd00067">
    <property type="entry name" value="GAL4"/>
    <property type="match status" value="1"/>
</dbReference>
<dbReference type="SUPFAM" id="SSF57701">
    <property type="entry name" value="Zn2/Cys6 DNA-binding domain"/>
    <property type="match status" value="1"/>
</dbReference>
<dbReference type="InterPro" id="IPR001138">
    <property type="entry name" value="Zn2Cys6_DnaBD"/>
</dbReference>
<dbReference type="PANTHER" id="PTHR43374:SF1">
    <property type="entry name" value="FLAVIN PRENYLTRANSFERASE PAD1, MITOCHONDRIAL"/>
    <property type="match status" value="1"/>
</dbReference>
<evidence type="ECO:0000313" key="4">
    <source>
        <dbReference type="EMBL" id="KAK4223790.1"/>
    </source>
</evidence>
<dbReference type="AlphaFoldDB" id="A0AAN7GVK0"/>
<dbReference type="PANTHER" id="PTHR43374">
    <property type="entry name" value="FLAVIN PRENYLTRANSFERASE"/>
    <property type="match status" value="1"/>
</dbReference>
<dbReference type="InterPro" id="IPR036864">
    <property type="entry name" value="Zn2-C6_fun-type_DNA-bd_sf"/>
</dbReference>
<keyword evidence="1" id="KW-0539">Nucleus</keyword>
<organism evidence="4 5">
    <name type="scientific">Podospora fimiseda</name>
    <dbReference type="NCBI Taxonomy" id="252190"/>
    <lineage>
        <taxon>Eukaryota</taxon>
        <taxon>Fungi</taxon>
        <taxon>Dikarya</taxon>
        <taxon>Ascomycota</taxon>
        <taxon>Pezizomycotina</taxon>
        <taxon>Sordariomycetes</taxon>
        <taxon>Sordariomycetidae</taxon>
        <taxon>Sordariales</taxon>
        <taxon>Podosporaceae</taxon>
        <taxon>Podospora</taxon>
    </lineage>
</organism>
<gene>
    <name evidence="4" type="ORF">QBC38DRAFT_38518</name>
</gene>
<dbReference type="Proteomes" id="UP001301958">
    <property type="component" value="Unassembled WGS sequence"/>
</dbReference>